<comment type="caution">
    <text evidence="7">The sequence shown here is derived from an EMBL/GenBank/DDBJ whole genome shotgun (WGS) entry which is preliminary data.</text>
</comment>
<dbReference type="InterPro" id="IPR020948">
    <property type="entry name" value="P_starv_induced_PsiE-like"/>
</dbReference>
<evidence type="ECO:0000256" key="3">
    <source>
        <dbReference type="ARBA" id="ARBA00022692"/>
    </source>
</evidence>
<evidence type="ECO:0008006" key="8">
    <source>
        <dbReference type="Google" id="ProtNLM"/>
    </source>
</evidence>
<feature type="transmembrane region" description="Helical" evidence="6">
    <location>
        <begin position="115"/>
        <end position="135"/>
    </location>
</feature>
<keyword evidence="4 6" id="KW-1133">Transmembrane helix</keyword>
<feature type="transmembrane region" description="Helical" evidence="6">
    <location>
        <begin position="7"/>
        <end position="31"/>
    </location>
</feature>
<gene>
    <name evidence="7" type="ORF">CARN5_2427</name>
</gene>
<proteinExistence type="predicted"/>
<feature type="transmembrane region" description="Helical" evidence="6">
    <location>
        <begin position="61"/>
        <end position="79"/>
    </location>
</feature>
<reference evidence="7" key="1">
    <citation type="submission" date="2009-10" db="EMBL/GenBank/DDBJ databases">
        <title>Diversity of trophic interactions inside an arsenic-rich microbial ecosystem.</title>
        <authorList>
            <person name="Bertin P.N."/>
            <person name="Heinrich-Salmeron A."/>
            <person name="Pelletier E."/>
            <person name="Goulhen-Chollet F."/>
            <person name="Arsene-Ploetze F."/>
            <person name="Gallien S."/>
            <person name="Calteau A."/>
            <person name="Vallenet D."/>
            <person name="Casiot C."/>
            <person name="Chane-Woon-Ming B."/>
            <person name="Giloteaux L."/>
            <person name="Barakat M."/>
            <person name="Bonnefoy V."/>
            <person name="Bruneel O."/>
            <person name="Chandler M."/>
            <person name="Cleiss J."/>
            <person name="Duran R."/>
            <person name="Elbaz-Poulichet F."/>
            <person name="Fonknechten N."/>
            <person name="Lauga B."/>
            <person name="Mornico D."/>
            <person name="Ortet P."/>
            <person name="Schaeffer C."/>
            <person name="Siguier P."/>
            <person name="Alexander Thil Smith A."/>
            <person name="Van Dorsselaer A."/>
            <person name="Weissenbach J."/>
            <person name="Medigue C."/>
            <person name="Le Paslier D."/>
        </authorList>
    </citation>
    <scope>NUCLEOTIDE SEQUENCE</scope>
</reference>
<dbReference type="Pfam" id="PF06146">
    <property type="entry name" value="PsiE"/>
    <property type="match status" value="1"/>
</dbReference>
<dbReference type="AlphaFoldDB" id="E6QA91"/>
<evidence type="ECO:0000256" key="5">
    <source>
        <dbReference type="ARBA" id="ARBA00023136"/>
    </source>
</evidence>
<sequence length="145" mass="16408">MRWYRQVLDMVVIVLLLIMLLTLLGAVVGLVDDFVSAITTLNVTVTPFPSHELTKRLGRELVINVLSVFILIELFRTFTDYLEFHRIRLQVLADVGITFLLREVFIGLYSHRMDWRELLSMAVLLAVLVGTRIAAIRLPPGSSGA</sequence>
<name>E6QA91_9ZZZZ</name>
<accession>E6QA91</accession>
<keyword evidence="5 6" id="KW-0472">Membrane</keyword>
<evidence type="ECO:0000256" key="4">
    <source>
        <dbReference type="ARBA" id="ARBA00022989"/>
    </source>
</evidence>
<evidence type="ECO:0000256" key="6">
    <source>
        <dbReference type="SAM" id="Phobius"/>
    </source>
</evidence>
<evidence type="ECO:0000313" key="7">
    <source>
        <dbReference type="EMBL" id="CBI04117.1"/>
    </source>
</evidence>
<organism evidence="7">
    <name type="scientific">mine drainage metagenome</name>
    <dbReference type="NCBI Taxonomy" id="410659"/>
    <lineage>
        <taxon>unclassified sequences</taxon>
        <taxon>metagenomes</taxon>
        <taxon>ecological metagenomes</taxon>
    </lineage>
</organism>
<comment type="subcellular location">
    <subcellularLocation>
        <location evidence="1">Cell membrane</location>
        <topology evidence="1">Multi-pass membrane protein</topology>
    </subcellularLocation>
</comment>
<evidence type="ECO:0000256" key="1">
    <source>
        <dbReference type="ARBA" id="ARBA00004651"/>
    </source>
</evidence>
<keyword evidence="2" id="KW-1003">Cell membrane</keyword>
<evidence type="ECO:0000256" key="2">
    <source>
        <dbReference type="ARBA" id="ARBA00022475"/>
    </source>
</evidence>
<keyword evidence="3 6" id="KW-0812">Transmembrane</keyword>
<dbReference type="GO" id="GO:0005886">
    <property type="term" value="C:plasma membrane"/>
    <property type="evidence" value="ECO:0007669"/>
    <property type="project" value="UniProtKB-SubCell"/>
</dbReference>
<dbReference type="EMBL" id="CABP01000047">
    <property type="protein sequence ID" value="CBI04117.1"/>
    <property type="molecule type" value="Genomic_DNA"/>
</dbReference>
<protein>
    <recommendedName>
        <fullName evidence="8">Phosphate-starvation-inducible E</fullName>
    </recommendedName>
</protein>